<organism evidence="8 9">
    <name type="scientific">Cupriavidus cauae</name>
    <dbReference type="NCBI Taxonomy" id="2608999"/>
    <lineage>
        <taxon>Bacteria</taxon>
        <taxon>Pseudomonadati</taxon>
        <taxon>Pseudomonadota</taxon>
        <taxon>Betaproteobacteria</taxon>
        <taxon>Burkholderiales</taxon>
        <taxon>Burkholderiaceae</taxon>
        <taxon>Cupriavidus</taxon>
    </lineage>
</organism>
<dbReference type="SMART" id="SM00448">
    <property type="entry name" value="REC"/>
    <property type="match status" value="1"/>
</dbReference>
<reference evidence="8 9" key="1">
    <citation type="submission" date="2019-09" db="EMBL/GenBank/DDBJ databases">
        <title>Isolation of a novel species in the genus Cupriavidus from patients with sepsis using whole genome sequencing.</title>
        <authorList>
            <person name="Kweon O.J."/>
            <person name="Lee M.-K."/>
        </authorList>
    </citation>
    <scope>NUCLEOTIDE SEQUENCE [LARGE SCALE GENOMIC DNA]</scope>
    <source>
        <strain evidence="8 9">MKL-01</strain>
    </source>
</reference>
<evidence type="ECO:0000256" key="2">
    <source>
        <dbReference type="ARBA" id="ARBA00023012"/>
    </source>
</evidence>
<sequence>MRIAALQDDPTQAVVLEQTLSLQGHRCIRFREGRTLMMALRQEAFDMLLLDWEVPGIAAQDVLLWVRRTLGSRLPVMLLGDGTEECQLCRGLAEGADAFITKPVRRAELAARVQALARRMLETGEGCFDLSVGAYRFSTTDRRAYLTGAPVMLSPKEFDLAILLFRHLGQLVLRQTMIDEVWRRPLPDGSRTLDSHLSRVRTKLALWPHNGVRLTTVYSAGCRLDVVDPI</sequence>
<dbReference type="Proteomes" id="UP000324324">
    <property type="component" value="Unassembled WGS sequence"/>
</dbReference>
<keyword evidence="9" id="KW-1185">Reference proteome</keyword>
<dbReference type="Gene3D" id="1.10.10.10">
    <property type="entry name" value="Winged helix-like DNA-binding domain superfamily/Winged helix DNA-binding domain"/>
    <property type="match status" value="1"/>
</dbReference>
<evidence type="ECO:0000256" key="1">
    <source>
        <dbReference type="ARBA" id="ARBA00022553"/>
    </source>
</evidence>
<dbReference type="GO" id="GO:0032993">
    <property type="term" value="C:protein-DNA complex"/>
    <property type="evidence" value="ECO:0007669"/>
    <property type="project" value="TreeGrafter"/>
</dbReference>
<dbReference type="GO" id="GO:0000156">
    <property type="term" value="F:phosphorelay response regulator activity"/>
    <property type="evidence" value="ECO:0007669"/>
    <property type="project" value="TreeGrafter"/>
</dbReference>
<evidence type="ECO:0000259" key="7">
    <source>
        <dbReference type="PROSITE" id="PS51755"/>
    </source>
</evidence>
<evidence type="ECO:0000256" key="4">
    <source>
        <dbReference type="PROSITE-ProRule" id="PRU00169"/>
    </source>
</evidence>
<dbReference type="GO" id="GO:0005829">
    <property type="term" value="C:cytosol"/>
    <property type="evidence" value="ECO:0007669"/>
    <property type="project" value="TreeGrafter"/>
</dbReference>
<feature type="DNA-binding region" description="OmpR/PhoB-type" evidence="5">
    <location>
        <begin position="127"/>
        <end position="226"/>
    </location>
</feature>
<feature type="domain" description="Response regulatory" evidence="6">
    <location>
        <begin position="2"/>
        <end position="117"/>
    </location>
</feature>
<feature type="modified residue" description="4-aspartylphosphate" evidence="4">
    <location>
        <position position="51"/>
    </location>
</feature>
<accession>A0A5M8ASI7</accession>
<dbReference type="AlphaFoldDB" id="A0A5M8ASI7"/>
<dbReference type="PROSITE" id="PS51755">
    <property type="entry name" value="OMPR_PHOB"/>
    <property type="match status" value="1"/>
</dbReference>
<gene>
    <name evidence="8" type="ORF">F1599_11660</name>
</gene>
<protein>
    <submittedName>
        <fullName evidence="8">Response regulator transcription factor</fullName>
    </submittedName>
</protein>
<dbReference type="InterPro" id="IPR001789">
    <property type="entry name" value="Sig_transdc_resp-reg_receiver"/>
</dbReference>
<dbReference type="PANTHER" id="PTHR48111">
    <property type="entry name" value="REGULATOR OF RPOS"/>
    <property type="match status" value="1"/>
</dbReference>
<dbReference type="InterPro" id="IPR039420">
    <property type="entry name" value="WalR-like"/>
</dbReference>
<dbReference type="PANTHER" id="PTHR48111:SF40">
    <property type="entry name" value="PHOSPHATE REGULON TRANSCRIPTIONAL REGULATORY PROTEIN PHOB"/>
    <property type="match status" value="1"/>
</dbReference>
<dbReference type="EMBL" id="VWRN01000031">
    <property type="protein sequence ID" value="KAA6124650.1"/>
    <property type="molecule type" value="Genomic_DNA"/>
</dbReference>
<dbReference type="CDD" id="cd00383">
    <property type="entry name" value="trans_reg_C"/>
    <property type="match status" value="1"/>
</dbReference>
<dbReference type="Gene3D" id="3.40.50.2300">
    <property type="match status" value="1"/>
</dbReference>
<comment type="caution">
    <text evidence="8">The sequence shown here is derived from an EMBL/GenBank/DDBJ whole genome shotgun (WGS) entry which is preliminary data.</text>
</comment>
<dbReference type="InterPro" id="IPR001867">
    <property type="entry name" value="OmpR/PhoB-type_DNA-bd"/>
</dbReference>
<evidence type="ECO:0000259" key="6">
    <source>
        <dbReference type="PROSITE" id="PS50110"/>
    </source>
</evidence>
<evidence type="ECO:0000313" key="9">
    <source>
        <dbReference type="Proteomes" id="UP000324324"/>
    </source>
</evidence>
<dbReference type="Pfam" id="PF00486">
    <property type="entry name" value="Trans_reg_C"/>
    <property type="match status" value="1"/>
</dbReference>
<dbReference type="GO" id="GO:0000976">
    <property type="term" value="F:transcription cis-regulatory region binding"/>
    <property type="evidence" value="ECO:0007669"/>
    <property type="project" value="TreeGrafter"/>
</dbReference>
<evidence type="ECO:0000256" key="5">
    <source>
        <dbReference type="PROSITE-ProRule" id="PRU01091"/>
    </source>
</evidence>
<dbReference type="SUPFAM" id="SSF52172">
    <property type="entry name" value="CheY-like"/>
    <property type="match status" value="1"/>
</dbReference>
<dbReference type="Pfam" id="PF00072">
    <property type="entry name" value="Response_reg"/>
    <property type="match status" value="1"/>
</dbReference>
<keyword evidence="1 4" id="KW-0597">Phosphoprotein</keyword>
<dbReference type="PROSITE" id="PS50110">
    <property type="entry name" value="RESPONSE_REGULATORY"/>
    <property type="match status" value="1"/>
</dbReference>
<name>A0A5M8ASI7_9BURK</name>
<feature type="domain" description="OmpR/PhoB-type" evidence="7">
    <location>
        <begin position="127"/>
        <end position="226"/>
    </location>
</feature>
<proteinExistence type="predicted"/>
<evidence type="ECO:0000256" key="3">
    <source>
        <dbReference type="ARBA" id="ARBA00023125"/>
    </source>
</evidence>
<evidence type="ECO:0000313" key="8">
    <source>
        <dbReference type="EMBL" id="KAA6124650.1"/>
    </source>
</evidence>
<dbReference type="InterPro" id="IPR011006">
    <property type="entry name" value="CheY-like_superfamily"/>
</dbReference>
<keyword evidence="3 5" id="KW-0238">DNA-binding</keyword>
<dbReference type="GO" id="GO:0006355">
    <property type="term" value="P:regulation of DNA-templated transcription"/>
    <property type="evidence" value="ECO:0007669"/>
    <property type="project" value="InterPro"/>
</dbReference>
<keyword evidence="2" id="KW-0902">Two-component regulatory system</keyword>
<dbReference type="InterPro" id="IPR036388">
    <property type="entry name" value="WH-like_DNA-bd_sf"/>
</dbReference>
<dbReference type="SMART" id="SM00862">
    <property type="entry name" value="Trans_reg_C"/>
    <property type="match status" value="1"/>
</dbReference>